<dbReference type="RefSeq" id="WP_060782495.1">
    <property type="nucleotide sequence ID" value="NZ_CP014135.1"/>
</dbReference>
<dbReference type="Pfam" id="PF07690">
    <property type="entry name" value="MFS_1"/>
    <property type="match status" value="1"/>
</dbReference>
<dbReference type="PROSITE" id="PS00216">
    <property type="entry name" value="SUGAR_TRANSPORT_1"/>
    <property type="match status" value="1"/>
</dbReference>
<evidence type="ECO:0000256" key="4">
    <source>
        <dbReference type="ARBA" id="ARBA00022448"/>
    </source>
</evidence>
<feature type="domain" description="Major facilitator superfamily (MFS) profile" evidence="9">
    <location>
        <begin position="25"/>
        <end position="421"/>
    </location>
</feature>
<keyword evidence="11" id="KW-1185">Reference proteome</keyword>
<dbReference type="InterPro" id="IPR036259">
    <property type="entry name" value="MFS_trans_sf"/>
</dbReference>
<evidence type="ECO:0000256" key="1">
    <source>
        <dbReference type="ARBA" id="ARBA00003279"/>
    </source>
</evidence>
<keyword evidence="8" id="KW-0472">Membrane</keyword>
<dbReference type="PROSITE" id="PS50850">
    <property type="entry name" value="MFS"/>
    <property type="match status" value="1"/>
</dbReference>
<dbReference type="Proteomes" id="UP000063229">
    <property type="component" value="Chromosome"/>
</dbReference>
<sequence length="424" mass="44151">MREIDPVLKESAALPTSSFRERYSVMLSLLLPALLLGLGRGFTIPVLPLIARDEFHVGAAGAALTFIAIMLGSAGSTVPCGYLVDKIGRRKVLIAGPLLTAVSSLLVLVAGSYTQLLVYLFINGVGLQMWQMGRLAAIADTNNKGRTGRMMTGMAGVQRTGTMLGPFLGGIVGSFFGLRMPFVFCGILALLAAIPMFMFVKESAPGILAKRRGEPPQEAVDNSWGNLLTPSIIVLFIAQFTANLSRGGAVGNTGPPFIFAAYAYGLDAIQLGTISLVTGAVGIPVTFLSGYIMDRFGRKQTVVPASAVLGVGLGLLAATAAFHLSVAIFIAAFVLINLAVSFMAGSLQTIGADIAPVGARGKFFGIGRLLGECGSLANPVVFAAAVSTVALPNGYALGFSIMGFGGLFTAVLIGRLLKETLVRR</sequence>
<keyword evidence="4" id="KW-0813">Transport</keyword>
<comment type="subcellular location">
    <subcellularLocation>
        <location evidence="2">Cell membrane</location>
        <topology evidence="2">Multi-pass membrane protein</topology>
    </subcellularLocation>
</comment>
<dbReference type="PRINTS" id="PR01035">
    <property type="entry name" value="TCRTETA"/>
</dbReference>
<keyword evidence="6" id="KW-0812">Transmembrane</keyword>
<dbReference type="InterPro" id="IPR050171">
    <property type="entry name" value="MFS_Transporters"/>
</dbReference>
<dbReference type="CDD" id="cd17325">
    <property type="entry name" value="MFS_MdtG_SLC18_like"/>
    <property type="match status" value="1"/>
</dbReference>
<dbReference type="EMBL" id="CP014135">
    <property type="protein sequence ID" value="AMB85082.1"/>
    <property type="molecule type" value="Genomic_DNA"/>
</dbReference>
<reference evidence="10 11" key="1">
    <citation type="submission" date="2016-01" db="EMBL/GenBank/DDBJ databases">
        <authorList>
            <person name="McClelland M."/>
            <person name="Jain A."/>
            <person name="Saraogi P."/>
            <person name="Mendelson R."/>
            <person name="Westerman R."/>
            <person name="SanMiguel P."/>
            <person name="Csonka L."/>
        </authorList>
    </citation>
    <scope>NUCLEOTIDE SEQUENCE [LARGE SCALE GENOMIC DNA]</scope>
    <source>
        <strain evidence="10 11">NCPPB 2472</strain>
    </source>
</reference>
<keyword evidence="7" id="KW-1133">Transmembrane helix</keyword>
<comment type="function">
    <text evidence="1">Resistance to tetracycline by an active tetracycline efflux. This is an energy-dependent process that decreases the accumulation of the antibiotic in whole cells. This protein functions as a metal-tetracycline/H(+) antiporter.</text>
</comment>
<evidence type="ECO:0000259" key="9">
    <source>
        <dbReference type="PROSITE" id="PS50850"/>
    </source>
</evidence>
<dbReference type="GO" id="GO:0005886">
    <property type="term" value="C:plasma membrane"/>
    <property type="evidence" value="ECO:0007669"/>
    <property type="project" value="UniProtKB-SubCell"/>
</dbReference>
<proteinExistence type="inferred from homology"/>
<evidence type="ECO:0000313" key="11">
    <source>
        <dbReference type="Proteomes" id="UP000063229"/>
    </source>
</evidence>
<protein>
    <recommendedName>
        <fullName evidence="9">Major facilitator superfamily (MFS) profile domain-containing protein</fullName>
    </recommendedName>
</protein>
<keyword evidence="5" id="KW-1003">Cell membrane</keyword>
<evidence type="ECO:0000256" key="3">
    <source>
        <dbReference type="ARBA" id="ARBA00007520"/>
    </source>
</evidence>
<dbReference type="InterPro" id="IPR001958">
    <property type="entry name" value="Tet-R_TetA/multi-R_MdtG-like"/>
</dbReference>
<gene>
    <name evidence="10" type="ORF">AWM79_07065</name>
</gene>
<dbReference type="AlphaFoldDB" id="A0A0X1SZ10"/>
<dbReference type="InterPro" id="IPR005829">
    <property type="entry name" value="Sugar_transporter_CS"/>
</dbReference>
<name>A0A0X1SZ10_PSEAA</name>
<evidence type="ECO:0000256" key="7">
    <source>
        <dbReference type="ARBA" id="ARBA00022989"/>
    </source>
</evidence>
<dbReference type="SUPFAM" id="SSF103473">
    <property type="entry name" value="MFS general substrate transporter"/>
    <property type="match status" value="1"/>
</dbReference>
<dbReference type="PANTHER" id="PTHR23517:SF3">
    <property type="entry name" value="INTEGRAL MEMBRANE TRANSPORT PROTEIN"/>
    <property type="match status" value="1"/>
</dbReference>
<dbReference type="InterPro" id="IPR011701">
    <property type="entry name" value="MFS"/>
</dbReference>
<evidence type="ECO:0000256" key="6">
    <source>
        <dbReference type="ARBA" id="ARBA00022692"/>
    </source>
</evidence>
<evidence type="ECO:0000256" key="5">
    <source>
        <dbReference type="ARBA" id="ARBA00022475"/>
    </source>
</evidence>
<dbReference type="PANTHER" id="PTHR23517">
    <property type="entry name" value="RESISTANCE PROTEIN MDTM, PUTATIVE-RELATED-RELATED"/>
    <property type="match status" value="1"/>
</dbReference>
<organism evidence="10 11">
    <name type="scientific">Pseudomonas agarici</name>
    <dbReference type="NCBI Taxonomy" id="46677"/>
    <lineage>
        <taxon>Bacteria</taxon>
        <taxon>Pseudomonadati</taxon>
        <taxon>Pseudomonadota</taxon>
        <taxon>Gammaproteobacteria</taxon>
        <taxon>Pseudomonadales</taxon>
        <taxon>Pseudomonadaceae</taxon>
        <taxon>Pseudomonas</taxon>
    </lineage>
</organism>
<evidence type="ECO:0000313" key="10">
    <source>
        <dbReference type="EMBL" id="AMB85082.1"/>
    </source>
</evidence>
<evidence type="ECO:0000256" key="2">
    <source>
        <dbReference type="ARBA" id="ARBA00004651"/>
    </source>
</evidence>
<comment type="similarity">
    <text evidence="3">Belongs to the major facilitator superfamily. TCR/Tet family.</text>
</comment>
<dbReference type="GO" id="GO:0022857">
    <property type="term" value="F:transmembrane transporter activity"/>
    <property type="evidence" value="ECO:0007669"/>
    <property type="project" value="InterPro"/>
</dbReference>
<dbReference type="Gene3D" id="1.20.1250.20">
    <property type="entry name" value="MFS general substrate transporter like domains"/>
    <property type="match status" value="1"/>
</dbReference>
<dbReference type="STRING" id="46677.AWM79_07065"/>
<accession>A0A0X1SZ10</accession>
<dbReference type="InterPro" id="IPR020846">
    <property type="entry name" value="MFS_dom"/>
</dbReference>
<evidence type="ECO:0000256" key="8">
    <source>
        <dbReference type="ARBA" id="ARBA00023136"/>
    </source>
</evidence>
<dbReference type="KEGG" id="pagb:AWM79_07065"/>